<dbReference type="PIRSF" id="PIRSF017020">
    <property type="entry name" value="AstE"/>
    <property type="match status" value="1"/>
</dbReference>
<name>F2G7P2_ALTMD</name>
<accession>F2G7P2</accession>
<feature type="binding site" evidence="5">
    <location>
        <position position="68"/>
    </location>
    <ligand>
        <name>Zn(2+)</name>
        <dbReference type="ChEBI" id="CHEBI:29105"/>
    </ligand>
</feature>
<dbReference type="AlphaFoldDB" id="F2G7P2"/>
<sequence length="347" mass="38823">MQNFMQELIESGEFLTLSRREPALFEQPLQFDLSNGIGVQISGPGIISFSAQTNSEHTKRIVLSCGVHGNETAPIEICDDLVKRILTGTLVLSHDVLFLFGNLPAMDIAERFVEENMNRLFSGAHSKGEGLVNQERVRAKQLEEAVASFFEAADGERYHYDLHTAIRASKNEKFAVYPYLHDRVHSEGQLAFLSACGVKTILLSESPTTTFSYFSSHLFNAHAFTVELGKVRPFGQNDMRRFEDAKQAITQLITQENYAPSVDIRELDIYRVNQVINRNEEAFKLHFDDDTPNFTDYPKGTVLASEPGTDYVAEQDGEAIVFPNAKVAIGQRALLTVVPTTLEKLDV</sequence>
<dbReference type="InterPro" id="IPR016681">
    <property type="entry name" value="SuccinylGlu_desuccinylase"/>
</dbReference>
<reference evidence="9 10" key="1">
    <citation type="journal article" date="2008" name="ISME J.">
        <title>Comparative genomics of two ecotypes of the marine planktonic copiotroph Alteromonas macleodii suggests alternative lifestyles associated with different kinds of particulate organic matter.</title>
        <authorList>
            <person name="Ivars-Martinez E."/>
            <person name="Martin-Cuadrado A.B."/>
            <person name="D'Auria G."/>
            <person name="Mira A."/>
            <person name="Ferriera S."/>
            <person name="Johnson J."/>
            <person name="Friedman R."/>
            <person name="Rodriguez-Valera F."/>
        </authorList>
    </citation>
    <scope>NUCLEOTIDE SEQUENCE [LARGE SCALE GENOMIC DNA]</scope>
    <source>
        <strain evidence="10">DSM 17117 / CIP 110805 / LMG 28347 / Deep ecotype</strain>
    </source>
</reference>
<proteinExistence type="inferred from homology"/>
<feature type="active site" evidence="5">
    <location>
        <position position="227"/>
    </location>
</feature>
<organism evidence="9 10">
    <name type="scientific">Alteromonas mediterranea (strain DSM 17117 / CIP 110805 / LMG 28347 / Deep ecotype)</name>
    <dbReference type="NCBI Taxonomy" id="1774373"/>
    <lineage>
        <taxon>Bacteria</taxon>
        <taxon>Pseudomonadati</taxon>
        <taxon>Pseudomonadota</taxon>
        <taxon>Gammaproteobacteria</taxon>
        <taxon>Alteromonadales</taxon>
        <taxon>Alteromonadaceae</taxon>
        <taxon>Alteromonas/Salinimonas group</taxon>
        <taxon>Alteromonas</taxon>
    </lineage>
</organism>
<dbReference type="EMBL" id="CP001103">
    <property type="protein sequence ID" value="AEA97692.1"/>
    <property type="molecule type" value="Genomic_DNA"/>
</dbReference>
<dbReference type="Pfam" id="PF04952">
    <property type="entry name" value="AstE_AspA_hybrid"/>
    <property type="match status" value="1"/>
</dbReference>
<evidence type="ECO:0000256" key="4">
    <source>
        <dbReference type="ARBA" id="ARBA00022833"/>
    </source>
</evidence>
<dbReference type="CDD" id="cd03855">
    <property type="entry name" value="M14_ASTE"/>
    <property type="match status" value="1"/>
</dbReference>
<feature type="binding site" evidence="5">
    <location>
        <position position="163"/>
    </location>
    <ligand>
        <name>Zn(2+)</name>
        <dbReference type="ChEBI" id="CHEBI:29105"/>
    </ligand>
</feature>
<dbReference type="HAMAP" id="MF_00767">
    <property type="entry name" value="Arg_catab_AstE"/>
    <property type="match status" value="1"/>
</dbReference>
<evidence type="ECO:0000313" key="9">
    <source>
        <dbReference type="EMBL" id="AEA97692.1"/>
    </source>
</evidence>
<dbReference type="InterPro" id="IPR055438">
    <property type="entry name" value="AstE_AspA_cat"/>
</dbReference>
<evidence type="ECO:0000256" key="1">
    <source>
        <dbReference type="ARBA" id="ARBA00022503"/>
    </source>
</evidence>
<dbReference type="PANTHER" id="PTHR15162:SF7">
    <property type="entry name" value="SUCCINYLGLUTAMATE DESUCCINYLASE"/>
    <property type="match status" value="1"/>
</dbReference>
<feature type="domain" description="AstE/AspA barrel-sandwich hybrid" evidence="7">
    <location>
        <begin position="266"/>
        <end position="339"/>
    </location>
</feature>
<dbReference type="EC" id="3.5.1.96" evidence="5 6"/>
<dbReference type="GO" id="GO:0019544">
    <property type="term" value="P:L-arginine catabolic process to L-glutamate"/>
    <property type="evidence" value="ECO:0007669"/>
    <property type="project" value="UniProtKB-UniRule"/>
</dbReference>
<evidence type="ECO:0000256" key="5">
    <source>
        <dbReference type="HAMAP-Rule" id="MF_00767"/>
    </source>
</evidence>
<dbReference type="Gene3D" id="3.40.630.10">
    <property type="entry name" value="Zn peptidases"/>
    <property type="match status" value="1"/>
</dbReference>
<dbReference type="PANTHER" id="PTHR15162">
    <property type="entry name" value="ASPARTOACYLASE"/>
    <property type="match status" value="1"/>
</dbReference>
<evidence type="ECO:0000256" key="6">
    <source>
        <dbReference type="NCBIfam" id="TIGR03242"/>
    </source>
</evidence>
<comment type="function">
    <text evidence="5">Transforms N(2)-succinylglutamate into succinate and glutamate.</text>
</comment>
<dbReference type="NCBIfam" id="TIGR03242">
    <property type="entry name" value="arg_catab_astE"/>
    <property type="match status" value="1"/>
</dbReference>
<comment type="similarity">
    <text evidence="5">Belongs to the AspA/AstE family. Succinylglutamate desuccinylase subfamily.</text>
</comment>
<dbReference type="KEGG" id="amc:MADE_1007760"/>
<dbReference type="SUPFAM" id="SSF53187">
    <property type="entry name" value="Zn-dependent exopeptidases"/>
    <property type="match status" value="1"/>
</dbReference>
<evidence type="ECO:0000256" key="3">
    <source>
        <dbReference type="ARBA" id="ARBA00022801"/>
    </source>
</evidence>
<dbReference type="GO" id="GO:0019545">
    <property type="term" value="P:L-arginine catabolic process to succinate"/>
    <property type="evidence" value="ECO:0007669"/>
    <property type="project" value="UniProtKB-UniRule"/>
</dbReference>
<dbReference type="GO" id="GO:0008270">
    <property type="term" value="F:zinc ion binding"/>
    <property type="evidence" value="ECO:0007669"/>
    <property type="project" value="UniProtKB-UniRule"/>
</dbReference>
<gene>
    <name evidence="5" type="primary">astE</name>
    <name evidence="9" type="ordered locus">MADE_1007760</name>
</gene>
<dbReference type="GO" id="GO:0016788">
    <property type="term" value="F:hydrolase activity, acting on ester bonds"/>
    <property type="evidence" value="ECO:0007669"/>
    <property type="project" value="UniProtKB-UniRule"/>
</dbReference>
<dbReference type="InterPro" id="IPR050178">
    <property type="entry name" value="AspA/AstE_fam"/>
</dbReference>
<dbReference type="Proteomes" id="UP000001870">
    <property type="component" value="Chromosome"/>
</dbReference>
<evidence type="ECO:0000259" key="7">
    <source>
        <dbReference type="Pfam" id="PF04952"/>
    </source>
</evidence>
<dbReference type="GO" id="GO:0009017">
    <property type="term" value="F:succinylglutamate desuccinylase activity"/>
    <property type="evidence" value="ECO:0007669"/>
    <property type="project" value="UniProtKB-UniRule"/>
</dbReference>
<protein>
    <recommendedName>
        <fullName evidence="5 6">Succinylglutamate desuccinylase</fullName>
        <ecNumber evidence="5 6">3.5.1.96</ecNumber>
    </recommendedName>
</protein>
<comment type="cofactor">
    <cofactor evidence="5">
        <name>Zn(2+)</name>
        <dbReference type="ChEBI" id="CHEBI:29105"/>
    </cofactor>
    <text evidence="5">Binds 1 zinc ion per subunit.</text>
</comment>
<keyword evidence="4 5" id="KW-0862">Zinc</keyword>
<keyword evidence="3 5" id="KW-0378">Hydrolase</keyword>
<evidence type="ECO:0000313" key="10">
    <source>
        <dbReference type="Proteomes" id="UP000001870"/>
    </source>
</evidence>
<feature type="domain" description="Succinylglutamate desuccinylase/Aspartoacylase catalytic" evidence="8">
    <location>
        <begin position="58"/>
        <end position="253"/>
    </location>
</feature>
<keyword evidence="1 5" id="KW-0056">Arginine metabolism</keyword>
<keyword evidence="2 5" id="KW-0479">Metal-binding</keyword>
<feature type="binding site" evidence="5">
    <location>
        <position position="71"/>
    </location>
    <ligand>
        <name>Zn(2+)</name>
        <dbReference type="ChEBI" id="CHEBI:29105"/>
    </ligand>
</feature>
<dbReference type="UniPathway" id="UPA00185">
    <property type="reaction ID" value="UER00283"/>
</dbReference>
<keyword evidence="10" id="KW-1185">Reference proteome</keyword>
<reference evidence="9 10" key="2">
    <citation type="journal article" date="2015" name="Antonie Van Leeuwenhoek">
        <title>Ecophysiological diversity of a novel member of the genus Alteromonas, and description of Alteromonas mediterranea sp. nov.</title>
        <authorList>
            <person name="Ivanova E.P."/>
            <person name="Lopez-Perez M."/>
            <person name="Zabalos M."/>
            <person name="Nguyen S.H."/>
            <person name="Webb H.K."/>
            <person name="Ryan J."/>
            <person name="Lagutin K."/>
            <person name="Vyssotski M."/>
            <person name="Crawford R.J."/>
            <person name="Rodriguez-Valera F."/>
        </authorList>
    </citation>
    <scope>NUCLEOTIDE SEQUENCE [LARGE SCALE GENOMIC DNA]</scope>
    <source>
        <strain evidence="10">DSM 17117 / CIP 110805 / LMG 28347 / Deep ecotype</strain>
    </source>
</reference>
<comment type="pathway">
    <text evidence="5">Amino-acid degradation; L-arginine degradation via AST pathway; L-glutamate and succinate from L-arginine: step 5/5.</text>
</comment>
<dbReference type="HOGENOM" id="CLU_071608_0_0_6"/>
<dbReference type="Pfam" id="PF24827">
    <property type="entry name" value="AstE_AspA_cat"/>
    <property type="match status" value="1"/>
</dbReference>
<evidence type="ECO:0000259" key="8">
    <source>
        <dbReference type="Pfam" id="PF24827"/>
    </source>
</evidence>
<dbReference type="NCBIfam" id="NF003706">
    <property type="entry name" value="PRK05324.1"/>
    <property type="match status" value="1"/>
</dbReference>
<dbReference type="InterPro" id="IPR007036">
    <property type="entry name" value="Aste_AspA_hybrid_dom"/>
</dbReference>
<comment type="catalytic activity">
    <reaction evidence="5">
        <text>N-succinyl-L-glutamate + H2O = L-glutamate + succinate</text>
        <dbReference type="Rhea" id="RHEA:15169"/>
        <dbReference type="ChEBI" id="CHEBI:15377"/>
        <dbReference type="ChEBI" id="CHEBI:29985"/>
        <dbReference type="ChEBI" id="CHEBI:30031"/>
        <dbReference type="ChEBI" id="CHEBI:58763"/>
        <dbReference type="EC" id="3.5.1.96"/>
    </reaction>
</comment>
<evidence type="ECO:0000256" key="2">
    <source>
        <dbReference type="ARBA" id="ARBA00022723"/>
    </source>
</evidence>